<gene>
    <name evidence="3" type="ORF">IAA48_04990</name>
</gene>
<reference evidence="3" key="1">
    <citation type="journal article" date="2021" name="PeerJ">
        <title>Extensive microbial diversity within the chicken gut microbiome revealed by metagenomics and culture.</title>
        <authorList>
            <person name="Gilroy R."/>
            <person name="Ravi A."/>
            <person name="Getino M."/>
            <person name="Pursley I."/>
            <person name="Horton D.L."/>
            <person name="Alikhan N.F."/>
            <person name="Baker D."/>
            <person name="Gharbi K."/>
            <person name="Hall N."/>
            <person name="Watson M."/>
            <person name="Adriaenssens E.M."/>
            <person name="Foster-Nyarko E."/>
            <person name="Jarju S."/>
            <person name="Secka A."/>
            <person name="Antonio M."/>
            <person name="Oren A."/>
            <person name="Chaudhuri R.R."/>
            <person name="La Ragione R."/>
            <person name="Hildebrand F."/>
            <person name="Pallen M.J."/>
        </authorList>
    </citation>
    <scope>NUCLEOTIDE SEQUENCE</scope>
    <source>
        <strain evidence="3">421</strain>
    </source>
</reference>
<protein>
    <recommendedName>
        <fullName evidence="2">Phosphoribosyltransferase domain-containing protein</fullName>
    </recommendedName>
</protein>
<comment type="caution">
    <text evidence="3">The sequence shown here is derived from an EMBL/GenBank/DDBJ whole genome shotgun (WGS) entry which is preliminary data.</text>
</comment>
<dbReference type="Gene3D" id="3.40.50.2020">
    <property type="match status" value="1"/>
</dbReference>
<name>A0A9D1RDG5_9FIRM</name>
<dbReference type="InterPro" id="IPR000836">
    <property type="entry name" value="PRTase_dom"/>
</dbReference>
<sequence>MSIIKSAFDIFKTALFPNKCCICGSVIEYDRQLCDACENAERIKPPICLKCGCEKADCICKKDSHKPEYKAVIAPYYYQDSIAHGILNCKMNDLPVLTKAQGAEIAKAVKTFYELVDFDCVSYIPMRRYDEKYRGFNQSALLAEEVAGICGYEYKALLVKKHRTKMQKRQRAENRYVNMYNAFDLAENADVADKTILLIDDVKTTGATLSSAALTLKAYGAKAVYCAVFAIVK</sequence>
<evidence type="ECO:0000313" key="3">
    <source>
        <dbReference type="EMBL" id="HIW85834.1"/>
    </source>
</evidence>
<comment type="similarity">
    <text evidence="1">Belongs to the ComF/GntX family.</text>
</comment>
<evidence type="ECO:0000259" key="2">
    <source>
        <dbReference type="Pfam" id="PF00156"/>
    </source>
</evidence>
<dbReference type="EMBL" id="DXGE01000021">
    <property type="protein sequence ID" value="HIW85834.1"/>
    <property type="molecule type" value="Genomic_DNA"/>
</dbReference>
<dbReference type="SUPFAM" id="SSF53271">
    <property type="entry name" value="PRTase-like"/>
    <property type="match status" value="1"/>
</dbReference>
<dbReference type="PANTHER" id="PTHR47505:SF1">
    <property type="entry name" value="DNA UTILIZATION PROTEIN YHGH"/>
    <property type="match status" value="1"/>
</dbReference>
<dbReference type="AlphaFoldDB" id="A0A9D1RDG5"/>
<feature type="domain" description="Phosphoribosyltransferase" evidence="2">
    <location>
        <begin position="179"/>
        <end position="229"/>
    </location>
</feature>
<dbReference type="InterPro" id="IPR029057">
    <property type="entry name" value="PRTase-like"/>
</dbReference>
<evidence type="ECO:0000313" key="4">
    <source>
        <dbReference type="Proteomes" id="UP000824205"/>
    </source>
</evidence>
<dbReference type="Proteomes" id="UP000824205">
    <property type="component" value="Unassembled WGS sequence"/>
</dbReference>
<evidence type="ECO:0000256" key="1">
    <source>
        <dbReference type="ARBA" id="ARBA00008007"/>
    </source>
</evidence>
<organism evidence="3 4">
    <name type="scientific">Candidatus Eubacterium faecipullorum</name>
    <dbReference type="NCBI Taxonomy" id="2838571"/>
    <lineage>
        <taxon>Bacteria</taxon>
        <taxon>Bacillati</taxon>
        <taxon>Bacillota</taxon>
        <taxon>Clostridia</taxon>
        <taxon>Eubacteriales</taxon>
        <taxon>Eubacteriaceae</taxon>
        <taxon>Eubacterium</taxon>
    </lineage>
</organism>
<dbReference type="PANTHER" id="PTHR47505">
    <property type="entry name" value="DNA UTILIZATION PROTEIN YHGH"/>
    <property type="match status" value="1"/>
</dbReference>
<proteinExistence type="inferred from homology"/>
<dbReference type="Pfam" id="PF00156">
    <property type="entry name" value="Pribosyltran"/>
    <property type="match status" value="1"/>
</dbReference>
<dbReference type="CDD" id="cd06223">
    <property type="entry name" value="PRTases_typeI"/>
    <property type="match status" value="1"/>
</dbReference>
<dbReference type="InterPro" id="IPR051910">
    <property type="entry name" value="ComF/GntX_DNA_util-trans"/>
</dbReference>
<accession>A0A9D1RDG5</accession>
<reference evidence="3" key="2">
    <citation type="submission" date="2021-04" db="EMBL/GenBank/DDBJ databases">
        <authorList>
            <person name="Gilroy R."/>
        </authorList>
    </citation>
    <scope>NUCLEOTIDE SEQUENCE</scope>
    <source>
        <strain evidence="3">421</strain>
    </source>
</reference>